<dbReference type="GO" id="GO:0005524">
    <property type="term" value="F:ATP binding"/>
    <property type="evidence" value="ECO:0007669"/>
    <property type="project" value="UniProtKB-KW"/>
</dbReference>
<comment type="subcellular location">
    <subcellularLocation>
        <location evidence="1">Mitochondrion outer membrane</location>
        <topology evidence="1">Single-pass membrane protein</topology>
    </subcellularLocation>
</comment>
<dbReference type="PROSITE" id="PS00674">
    <property type="entry name" value="AAA"/>
    <property type="match status" value="1"/>
</dbReference>
<feature type="compositionally biased region" description="Basic and acidic residues" evidence="6">
    <location>
        <begin position="821"/>
        <end position="847"/>
    </location>
</feature>
<dbReference type="Proteomes" id="UP000310158">
    <property type="component" value="Unassembled WGS sequence"/>
</dbReference>
<name>A0A4S4M3K4_9AGAM</name>
<dbReference type="GO" id="GO:0016887">
    <property type="term" value="F:ATP hydrolysis activity"/>
    <property type="evidence" value="ECO:0007669"/>
    <property type="project" value="InterPro"/>
</dbReference>
<reference evidence="8 9" key="1">
    <citation type="submission" date="2019-02" db="EMBL/GenBank/DDBJ databases">
        <title>Genome sequencing of the rare red list fungi Bondarzewia mesenterica.</title>
        <authorList>
            <person name="Buettner E."/>
            <person name="Kellner H."/>
        </authorList>
    </citation>
    <scope>NUCLEOTIDE SEQUENCE [LARGE SCALE GENOMIC DNA]</scope>
    <source>
        <strain evidence="8 9">DSM 108281</strain>
    </source>
</reference>
<evidence type="ECO:0000313" key="9">
    <source>
        <dbReference type="Proteomes" id="UP000310158"/>
    </source>
</evidence>
<evidence type="ECO:0000256" key="1">
    <source>
        <dbReference type="ARBA" id="ARBA00004572"/>
    </source>
</evidence>
<feature type="region of interest" description="Disordered" evidence="6">
    <location>
        <begin position="462"/>
        <end position="495"/>
    </location>
</feature>
<dbReference type="EMBL" id="SGPL01000038">
    <property type="protein sequence ID" value="THH19702.1"/>
    <property type="molecule type" value="Genomic_DNA"/>
</dbReference>
<keyword evidence="5" id="KW-0496">Mitochondrion</keyword>
<gene>
    <name evidence="8" type="ORF">EW146_g1544</name>
</gene>
<feature type="domain" description="AAA+ ATPase" evidence="7">
    <location>
        <begin position="566"/>
        <end position="699"/>
    </location>
</feature>
<keyword evidence="3" id="KW-1000">Mitochondrion outer membrane</keyword>
<dbReference type="SUPFAM" id="SSF52540">
    <property type="entry name" value="P-loop containing nucleoside triphosphate hydrolases"/>
    <property type="match status" value="1"/>
</dbReference>
<organism evidence="8 9">
    <name type="scientific">Bondarzewia mesenterica</name>
    <dbReference type="NCBI Taxonomy" id="1095465"/>
    <lineage>
        <taxon>Eukaryota</taxon>
        <taxon>Fungi</taxon>
        <taxon>Dikarya</taxon>
        <taxon>Basidiomycota</taxon>
        <taxon>Agaricomycotina</taxon>
        <taxon>Agaricomycetes</taxon>
        <taxon>Russulales</taxon>
        <taxon>Bondarzewiaceae</taxon>
        <taxon>Bondarzewia</taxon>
    </lineage>
</organism>
<feature type="region of interest" description="Disordered" evidence="6">
    <location>
        <begin position="816"/>
        <end position="847"/>
    </location>
</feature>
<dbReference type="PANTHER" id="PTHR45644:SF56">
    <property type="entry name" value="AAA ATPASE, PUTATIVE (AFU_ORTHOLOGUE AFUA_2G12920)-RELATED"/>
    <property type="match status" value="1"/>
</dbReference>
<dbReference type="Gene3D" id="3.40.50.300">
    <property type="entry name" value="P-loop containing nucleotide triphosphate hydrolases"/>
    <property type="match status" value="1"/>
</dbReference>
<dbReference type="PANTHER" id="PTHR45644">
    <property type="entry name" value="AAA ATPASE, PUTATIVE (AFU_ORTHOLOGUE AFUA_2G12920)-RELATED-RELATED"/>
    <property type="match status" value="1"/>
</dbReference>
<evidence type="ECO:0000256" key="4">
    <source>
        <dbReference type="ARBA" id="ARBA00022840"/>
    </source>
</evidence>
<keyword evidence="4" id="KW-0067">ATP-binding</keyword>
<dbReference type="InterPro" id="IPR003960">
    <property type="entry name" value="ATPase_AAA_CS"/>
</dbReference>
<dbReference type="AlphaFoldDB" id="A0A4S4M3K4"/>
<dbReference type="Pfam" id="PF00004">
    <property type="entry name" value="AAA"/>
    <property type="match status" value="1"/>
</dbReference>
<dbReference type="InterPro" id="IPR051701">
    <property type="entry name" value="Mito_OM_Translocase_MSP1"/>
</dbReference>
<evidence type="ECO:0000256" key="5">
    <source>
        <dbReference type="ARBA" id="ARBA00023128"/>
    </source>
</evidence>
<dbReference type="InterPro" id="IPR003959">
    <property type="entry name" value="ATPase_AAA_core"/>
</dbReference>
<evidence type="ECO:0000259" key="7">
    <source>
        <dbReference type="SMART" id="SM00382"/>
    </source>
</evidence>
<dbReference type="SMART" id="SM00382">
    <property type="entry name" value="AAA"/>
    <property type="match status" value="1"/>
</dbReference>
<proteinExistence type="predicted"/>
<dbReference type="GO" id="GO:0005741">
    <property type="term" value="C:mitochondrial outer membrane"/>
    <property type="evidence" value="ECO:0007669"/>
    <property type="project" value="UniProtKB-SubCell"/>
</dbReference>
<dbReference type="InterPro" id="IPR041569">
    <property type="entry name" value="AAA_lid_3"/>
</dbReference>
<keyword evidence="2" id="KW-0547">Nucleotide-binding</keyword>
<dbReference type="InterPro" id="IPR003593">
    <property type="entry name" value="AAA+_ATPase"/>
</dbReference>
<keyword evidence="3" id="KW-0472">Membrane</keyword>
<evidence type="ECO:0000256" key="6">
    <source>
        <dbReference type="SAM" id="MobiDB-lite"/>
    </source>
</evidence>
<dbReference type="Pfam" id="PF17862">
    <property type="entry name" value="AAA_lid_3"/>
    <property type="match status" value="1"/>
</dbReference>
<comment type="caution">
    <text evidence="8">The sequence shown here is derived from an EMBL/GenBank/DDBJ whole genome shotgun (WGS) entry which is preliminary data.</text>
</comment>
<dbReference type="OrthoDB" id="39734at2759"/>
<feature type="compositionally biased region" description="Basic and acidic residues" evidence="6">
    <location>
        <begin position="462"/>
        <end position="487"/>
    </location>
</feature>
<evidence type="ECO:0000256" key="3">
    <source>
        <dbReference type="ARBA" id="ARBA00022787"/>
    </source>
</evidence>
<dbReference type="InterPro" id="IPR027417">
    <property type="entry name" value="P-loop_NTPase"/>
</dbReference>
<sequence length="870" mass="95708">MASTESPESSQIPPSFLERFLWHPRHRCSVKGPNTVDQDNHDLTPSHPSFPDALVAEIQAIASFAFSQATDAQITIPSPSENLIERTIMLTCPHEGGNSVIDSVVKSVAAEHHADVLVLDALELAAGEFGALGARVIDSMYDAAADRDAHQDVSDDSDRTMDAELQHFVDTLVAICPECASCDANCGLEETGQPKTRIVYMRDFGSICSAAKPLMAQILRALQSPRTGPDVHGRHSAPPVTILLLGISKSVEDTDLDFWVLDRRSSRRRRAITPTIGNEFPLLKSDASHGRLNGLFSQLLLPLISQSSSLSSQKVSFDSVWGKKVDRLASSCAVVAVFAHNAHSEDFQRWQRLAAAQRISDINDSMLRVCLGKKGGLAGGDFCRRIAVHDDTNGIENESCPVLTLSDADTVATIAIGLAFSKSSDSPKVTMVSPSDIAEAHRILAKRKQEWADWSAEKKRVEEVAREEKRRKEEEEEKEKERLKKQESPGAEVAEDPVIKQVKQSSYGLSSHERKLLGCIVNSGSLSTTFSDIFVQSNIIESLKKFVSLPLLYPGYFKTGILAKEAVGGVLLYGPPGTGKTMLCRALAHSCQARMILIQPSDINEKFVGESEKTIAAIFNLASRLSPCIIFIDEADAIFSSRKDMTRSWERNMAMDGLSSAAMNKEKGIMVIGATNRPFDLDEAILRRLPCRMLVDVPDEPERENILKKYLENDKLHEDVSLHEIASLTEGFSGSDLKNLCVAAALASLKDTVGLEWFTERSEGRPVTNDGELPIPTITAVNFLQALDEIPLSLSEDGNAELYRWHDMFSPNLDTFGADESVPRRETKNLGREQSRTEGVDPENRREEEMMAQMASFSDVIREMRAVSAS</sequence>
<dbReference type="Gene3D" id="1.10.8.60">
    <property type="match status" value="1"/>
</dbReference>
<accession>A0A4S4M3K4</accession>
<keyword evidence="9" id="KW-1185">Reference proteome</keyword>
<evidence type="ECO:0000313" key="8">
    <source>
        <dbReference type="EMBL" id="THH19702.1"/>
    </source>
</evidence>
<protein>
    <recommendedName>
        <fullName evidence="7">AAA+ ATPase domain-containing protein</fullName>
    </recommendedName>
</protein>
<evidence type="ECO:0000256" key="2">
    <source>
        <dbReference type="ARBA" id="ARBA00022741"/>
    </source>
</evidence>